<name>A0A261EXL1_9BIFI</name>
<dbReference type="OrthoDB" id="4606505at2"/>
<evidence type="ECO:0000313" key="1">
    <source>
        <dbReference type="EMBL" id="OZG51610.1"/>
    </source>
</evidence>
<proteinExistence type="predicted"/>
<dbReference type="Pfam" id="PF19866">
    <property type="entry name" value="DUF6339"/>
    <property type="match status" value="1"/>
</dbReference>
<dbReference type="InterPro" id="IPR045920">
    <property type="entry name" value="DUF6339"/>
</dbReference>
<gene>
    <name evidence="1" type="ORF">PSRA_1007</name>
</gene>
<evidence type="ECO:0000313" key="2">
    <source>
        <dbReference type="Proteomes" id="UP000216725"/>
    </source>
</evidence>
<organism evidence="1 2">
    <name type="scientific">Pseudoscardovia radai</name>
    <dbReference type="NCBI Taxonomy" id="987066"/>
    <lineage>
        <taxon>Bacteria</taxon>
        <taxon>Bacillati</taxon>
        <taxon>Actinomycetota</taxon>
        <taxon>Actinomycetes</taxon>
        <taxon>Bifidobacteriales</taxon>
        <taxon>Bifidobacteriaceae</taxon>
        <taxon>Pseudoscardovia</taxon>
    </lineage>
</organism>
<keyword evidence="2" id="KW-1185">Reference proteome</keyword>
<protein>
    <submittedName>
        <fullName evidence="1">Uncharacterized protein</fullName>
    </submittedName>
</protein>
<comment type="caution">
    <text evidence="1">The sequence shown here is derived from an EMBL/GenBank/DDBJ whole genome shotgun (WGS) entry which is preliminary data.</text>
</comment>
<dbReference type="RefSeq" id="WP_094660824.1">
    <property type="nucleotide sequence ID" value="NZ_MWWR01000007.1"/>
</dbReference>
<accession>A0A261EXL1</accession>
<reference evidence="1 2" key="1">
    <citation type="journal article" date="2017" name="BMC Genomics">
        <title>Comparative genomic and phylogenomic analyses of the Bifidobacteriaceae family.</title>
        <authorList>
            <person name="Lugli G.A."/>
            <person name="Milani C."/>
            <person name="Turroni F."/>
            <person name="Duranti S."/>
            <person name="Mancabelli L."/>
            <person name="Mangifesta M."/>
            <person name="Ferrario C."/>
            <person name="Modesto M."/>
            <person name="Mattarelli P."/>
            <person name="Jiri K."/>
            <person name="van Sinderen D."/>
            <person name="Ventura M."/>
        </authorList>
    </citation>
    <scope>NUCLEOTIDE SEQUENCE [LARGE SCALE GENOMIC DNA]</scope>
    <source>
        <strain evidence="1 2">DSM 24742</strain>
    </source>
</reference>
<sequence length="255" mass="29343">MNDTTCKKQFNKDAVTLLRLKLKECDTFEDYLASVDELSNDDHYLLDRDAIELDSPLSASDADGNNAIALFTAVGAIDRVNATIPGLWTYLAFNTCRQYMLERWNPGKSGNWRQRVKDRWLLPIEPNRGNLVRHGIARLWWAAELTIDDSCEHVLSREKQDPYAYTRWIFEVEDRWLQLFDRSVGQNSEVLWAVLDSMQKDRSTPQSALAKAVGRDLLLAMSTRRLDVLPPDELRNAVDTIREEASREVLASRKK</sequence>
<dbReference type="AlphaFoldDB" id="A0A261EXL1"/>
<dbReference type="Proteomes" id="UP000216725">
    <property type="component" value="Unassembled WGS sequence"/>
</dbReference>
<dbReference type="EMBL" id="MWWR01000007">
    <property type="protein sequence ID" value="OZG51610.1"/>
    <property type="molecule type" value="Genomic_DNA"/>
</dbReference>